<proteinExistence type="predicted"/>
<accession>A0AAJ1BSP4</accession>
<reference evidence="1" key="1">
    <citation type="submission" date="2022-06" db="EMBL/GenBank/DDBJ databases">
        <authorList>
            <person name="Sun Q."/>
        </authorList>
    </citation>
    <scope>NUCLEOTIDE SEQUENCE</scope>
    <source>
        <strain evidence="1">S101</strain>
    </source>
</reference>
<evidence type="ECO:0000313" key="2">
    <source>
        <dbReference type="Proteomes" id="UP001155380"/>
    </source>
</evidence>
<dbReference type="Proteomes" id="UP001155380">
    <property type="component" value="Unassembled WGS sequence"/>
</dbReference>
<dbReference type="RefSeq" id="WP_250912402.1">
    <property type="nucleotide sequence ID" value="NZ_JAMXLX010000001.1"/>
</dbReference>
<sequence length="138" mass="14803">MANPVNELLKAVHTRLVADAALVAVIGADGIRDRRIAGLPLPALVIGEVETRDFSTASEDGAEILLTLEAWSKVSRREAEEIAGAVRRLLHDATLDVAGHALVSFAHRASVSRREPKTTLFVAEVQFRAVLETLVSTG</sequence>
<dbReference type="InterPro" id="IPR053745">
    <property type="entry name" value="Viral_Tail_Comp_sf"/>
</dbReference>
<dbReference type="Gene3D" id="3.30.2000.30">
    <property type="match status" value="1"/>
</dbReference>
<dbReference type="Pfam" id="PF11367">
    <property type="entry name" value="Tail_completion_gp17"/>
    <property type="match status" value="1"/>
</dbReference>
<dbReference type="AlphaFoldDB" id="A0AAJ1BSP4"/>
<organism evidence="1 2">
    <name type="scientific">Ciceribacter sichuanensis</name>
    <dbReference type="NCBI Taxonomy" id="2949647"/>
    <lineage>
        <taxon>Bacteria</taxon>
        <taxon>Pseudomonadati</taxon>
        <taxon>Pseudomonadota</taxon>
        <taxon>Alphaproteobacteria</taxon>
        <taxon>Hyphomicrobiales</taxon>
        <taxon>Rhizobiaceae</taxon>
        <taxon>Ciceribacter</taxon>
    </lineage>
</organism>
<dbReference type="InterPro" id="IPR021508">
    <property type="entry name" value="Gp17-like"/>
</dbReference>
<protein>
    <submittedName>
        <fullName evidence="1">DUF3168 domain-containing protein</fullName>
    </submittedName>
</protein>
<gene>
    <name evidence="1" type="ORF">NBH21_02655</name>
</gene>
<dbReference type="EMBL" id="JAMXLX010000001">
    <property type="protein sequence ID" value="MCO5955662.1"/>
    <property type="molecule type" value="Genomic_DNA"/>
</dbReference>
<comment type="caution">
    <text evidence="1">The sequence shown here is derived from an EMBL/GenBank/DDBJ whole genome shotgun (WGS) entry which is preliminary data.</text>
</comment>
<evidence type="ECO:0000313" key="1">
    <source>
        <dbReference type="EMBL" id="MCO5955662.1"/>
    </source>
</evidence>
<name>A0AAJ1BSP4_9HYPH</name>